<dbReference type="PROSITE" id="PS51257">
    <property type="entry name" value="PROKAR_LIPOPROTEIN"/>
    <property type="match status" value="1"/>
</dbReference>
<feature type="transmembrane region" description="Helical" evidence="1">
    <location>
        <begin position="136"/>
        <end position="157"/>
    </location>
</feature>
<reference evidence="2" key="2">
    <citation type="submission" date="2022-10" db="EMBL/GenBank/DDBJ databases">
        <authorList>
            <consortium name="ENA_rothamsted_submissions"/>
            <consortium name="culmorum"/>
            <person name="King R."/>
        </authorList>
    </citation>
    <scope>NUCLEOTIDE SEQUENCE</scope>
</reference>
<dbReference type="AlphaFoldDB" id="A0A9N9RY92"/>
<evidence type="ECO:0000256" key="1">
    <source>
        <dbReference type="SAM" id="Phobius"/>
    </source>
</evidence>
<feature type="transmembrane region" description="Helical" evidence="1">
    <location>
        <begin position="12"/>
        <end position="37"/>
    </location>
</feature>
<protein>
    <submittedName>
        <fullName evidence="2">Uncharacterized protein</fullName>
    </submittedName>
</protein>
<gene>
    <name evidence="2" type="ORF">CHIRRI_LOCUS8701</name>
</gene>
<feature type="transmembrane region" description="Helical" evidence="1">
    <location>
        <begin position="193"/>
        <end position="216"/>
    </location>
</feature>
<organism evidence="2 3">
    <name type="scientific">Chironomus riparius</name>
    <dbReference type="NCBI Taxonomy" id="315576"/>
    <lineage>
        <taxon>Eukaryota</taxon>
        <taxon>Metazoa</taxon>
        <taxon>Ecdysozoa</taxon>
        <taxon>Arthropoda</taxon>
        <taxon>Hexapoda</taxon>
        <taxon>Insecta</taxon>
        <taxon>Pterygota</taxon>
        <taxon>Neoptera</taxon>
        <taxon>Endopterygota</taxon>
        <taxon>Diptera</taxon>
        <taxon>Nematocera</taxon>
        <taxon>Chironomoidea</taxon>
        <taxon>Chironomidae</taxon>
        <taxon>Chironominae</taxon>
        <taxon>Chironomus</taxon>
    </lineage>
</organism>
<keyword evidence="1" id="KW-0812">Transmembrane</keyword>
<keyword evidence="1" id="KW-1133">Transmembrane helix</keyword>
<dbReference type="Proteomes" id="UP001153620">
    <property type="component" value="Chromosome 2"/>
</dbReference>
<name>A0A9N9RY92_9DIPT</name>
<feature type="transmembrane region" description="Helical" evidence="1">
    <location>
        <begin position="57"/>
        <end position="83"/>
    </location>
</feature>
<feature type="transmembrane region" description="Helical" evidence="1">
    <location>
        <begin position="265"/>
        <end position="284"/>
    </location>
</feature>
<keyword evidence="1" id="KW-0472">Membrane</keyword>
<evidence type="ECO:0000313" key="2">
    <source>
        <dbReference type="EMBL" id="CAG9805833.1"/>
    </source>
</evidence>
<sequence>MTCSFKKNFLCCFPLLSGCLVIGIISSLAGTFLLIYTLATIPVQRLSSLKTYYYFKYVFFLTILAVYYVALIYAGISAMYGVVKRLPKKLLPLFLAMITHPFMVISYNNVYATDWNGDHYNGFQYSGTPFFERNGVYIFIIGLVFAAYSAFCIYNSIKMIEDNQIDKKPSVFKFKILEFSTFFGIMPLKSGGLIIGTASIILGIYFFSSMIVSIPFEMLSIQDTFFLTMYYGSLAFDCIFHVALVIGGILMIRGVLQKNYENMKPLMIILFIQPAMIYFFFQVYNTNNSIAIPVVISYITLTILGVYSAFCIKNLRKIIKNESLIIDESLNAKS</sequence>
<dbReference type="EMBL" id="OU895878">
    <property type="protein sequence ID" value="CAG9805833.1"/>
    <property type="molecule type" value="Genomic_DNA"/>
</dbReference>
<evidence type="ECO:0000313" key="3">
    <source>
        <dbReference type="Proteomes" id="UP001153620"/>
    </source>
</evidence>
<proteinExistence type="predicted"/>
<feature type="transmembrane region" description="Helical" evidence="1">
    <location>
        <begin position="290"/>
        <end position="310"/>
    </location>
</feature>
<keyword evidence="3" id="KW-1185">Reference proteome</keyword>
<accession>A0A9N9RY92</accession>
<reference evidence="2" key="1">
    <citation type="submission" date="2022-01" db="EMBL/GenBank/DDBJ databases">
        <authorList>
            <person name="King R."/>
        </authorList>
    </citation>
    <scope>NUCLEOTIDE SEQUENCE</scope>
</reference>
<feature type="transmembrane region" description="Helical" evidence="1">
    <location>
        <begin position="90"/>
        <end position="107"/>
    </location>
</feature>
<feature type="transmembrane region" description="Helical" evidence="1">
    <location>
        <begin position="228"/>
        <end position="253"/>
    </location>
</feature>